<reference evidence="1 2" key="1">
    <citation type="submission" date="2019-03" db="EMBL/GenBank/DDBJ databases">
        <title>Metabolic potential of uncultured bacteria and archaea associated with petroleum seepage in deep-sea sediments.</title>
        <authorList>
            <person name="Dong X."/>
            <person name="Hubert C."/>
        </authorList>
    </citation>
    <scope>NUCLEOTIDE SEQUENCE [LARGE SCALE GENOMIC DNA]</scope>
    <source>
        <strain evidence="1">E44_bin18</strain>
    </source>
</reference>
<evidence type="ECO:0000313" key="2">
    <source>
        <dbReference type="Proteomes" id="UP000315525"/>
    </source>
</evidence>
<dbReference type="EMBL" id="SOJN01000084">
    <property type="protein sequence ID" value="TET45420.1"/>
    <property type="molecule type" value="Genomic_DNA"/>
</dbReference>
<comment type="caution">
    <text evidence="1">The sequence shown here is derived from an EMBL/GenBank/DDBJ whole genome shotgun (WGS) entry which is preliminary data.</text>
</comment>
<proteinExistence type="predicted"/>
<gene>
    <name evidence="1" type="ORF">E3J62_07640</name>
</gene>
<name>A0A523USA9_UNCT6</name>
<dbReference type="AlphaFoldDB" id="A0A523USA9"/>
<organism evidence="1 2">
    <name type="scientific">candidate division TA06 bacterium</name>
    <dbReference type="NCBI Taxonomy" id="2250710"/>
    <lineage>
        <taxon>Bacteria</taxon>
        <taxon>Bacteria division TA06</taxon>
    </lineage>
</organism>
<accession>A0A523USA9</accession>
<evidence type="ECO:0000313" key="1">
    <source>
        <dbReference type="EMBL" id="TET45420.1"/>
    </source>
</evidence>
<sequence length="119" mass="14032">MGCDKECHHWGTFWPRQERKRYVEHCGNCRFFDEGTCLLDTSPEQEPAKTLLALTGVESVPEALMLIQAAVLKETQIDHWLKHWECPARRLRWSKLMRLMRTLFGNSKAEEKSQSRDDR</sequence>
<protein>
    <submittedName>
        <fullName evidence="1">Uncharacterized protein</fullName>
    </submittedName>
</protein>
<dbReference type="Proteomes" id="UP000315525">
    <property type="component" value="Unassembled WGS sequence"/>
</dbReference>